<sequence length="52" mass="5570">MTLAKMSAFLRTVSCVLMAFFHKHMDGVSGGGGGDTIWDPAGCDPIPVFCHR</sequence>
<protein>
    <submittedName>
        <fullName evidence="2">Uncharacterized protein</fullName>
    </submittedName>
</protein>
<organism evidence="2">
    <name type="scientific">Anguilla anguilla</name>
    <name type="common">European freshwater eel</name>
    <name type="synonym">Muraena anguilla</name>
    <dbReference type="NCBI Taxonomy" id="7936"/>
    <lineage>
        <taxon>Eukaryota</taxon>
        <taxon>Metazoa</taxon>
        <taxon>Chordata</taxon>
        <taxon>Craniata</taxon>
        <taxon>Vertebrata</taxon>
        <taxon>Euteleostomi</taxon>
        <taxon>Actinopterygii</taxon>
        <taxon>Neopterygii</taxon>
        <taxon>Teleostei</taxon>
        <taxon>Anguilliformes</taxon>
        <taxon>Anguillidae</taxon>
        <taxon>Anguilla</taxon>
    </lineage>
</organism>
<evidence type="ECO:0000313" key="2">
    <source>
        <dbReference type="EMBL" id="JAH03909.1"/>
    </source>
</evidence>
<dbReference type="AlphaFoldDB" id="A0A0E9PHA8"/>
<name>A0A0E9PHA8_ANGAN</name>
<feature type="signal peptide" evidence="1">
    <location>
        <begin position="1"/>
        <end position="15"/>
    </location>
</feature>
<accession>A0A0E9PHA8</accession>
<keyword evidence="1" id="KW-0732">Signal</keyword>
<reference evidence="2" key="2">
    <citation type="journal article" date="2015" name="Fish Shellfish Immunol.">
        <title>Early steps in the European eel (Anguilla anguilla)-Vibrio vulnificus interaction in the gills: Role of the RtxA13 toxin.</title>
        <authorList>
            <person name="Callol A."/>
            <person name="Pajuelo D."/>
            <person name="Ebbesson L."/>
            <person name="Teles M."/>
            <person name="MacKenzie S."/>
            <person name="Amaro C."/>
        </authorList>
    </citation>
    <scope>NUCLEOTIDE SEQUENCE</scope>
</reference>
<proteinExistence type="predicted"/>
<evidence type="ECO:0000256" key="1">
    <source>
        <dbReference type="SAM" id="SignalP"/>
    </source>
</evidence>
<dbReference type="EMBL" id="GBXM01104668">
    <property type="protein sequence ID" value="JAH03909.1"/>
    <property type="molecule type" value="Transcribed_RNA"/>
</dbReference>
<feature type="chain" id="PRO_5012158525" evidence="1">
    <location>
        <begin position="16"/>
        <end position="52"/>
    </location>
</feature>
<reference evidence="2" key="1">
    <citation type="submission" date="2014-11" db="EMBL/GenBank/DDBJ databases">
        <authorList>
            <person name="Amaro Gonzalez C."/>
        </authorList>
    </citation>
    <scope>NUCLEOTIDE SEQUENCE</scope>
</reference>